<organism evidence="1 2">
    <name type="scientific">Symbiodinium pilosum</name>
    <name type="common">Dinoflagellate</name>
    <dbReference type="NCBI Taxonomy" id="2952"/>
    <lineage>
        <taxon>Eukaryota</taxon>
        <taxon>Sar</taxon>
        <taxon>Alveolata</taxon>
        <taxon>Dinophyceae</taxon>
        <taxon>Suessiales</taxon>
        <taxon>Symbiodiniaceae</taxon>
        <taxon>Symbiodinium</taxon>
    </lineage>
</organism>
<sequence>MRRRCRKRLPELYAEHSSSLATSPVGSGRRKRRSLILLLGLQRRV</sequence>
<protein>
    <submittedName>
        <fullName evidence="1">Uncharacterized protein</fullName>
    </submittedName>
</protein>
<evidence type="ECO:0000313" key="2">
    <source>
        <dbReference type="Proteomes" id="UP000649617"/>
    </source>
</evidence>
<evidence type="ECO:0000313" key="1">
    <source>
        <dbReference type="EMBL" id="CAE7307283.1"/>
    </source>
</evidence>
<dbReference type="EMBL" id="CAJNIZ010010862">
    <property type="protein sequence ID" value="CAE7307283.1"/>
    <property type="molecule type" value="Genomic_DNA"/>
</dbReference>
<dbReference type="Proteomes" id="UP000649617">
    <property type="component" value="Unassembled WGS sequence"/>
</dbReference>
<reference evidence="1" key="1">
    <citation type="submission" date="2021-02" db="EMBL/GenBank/DDBJ databases">
        <authorList>
            <person name="Dougan E. K."/>
            <person name="Rhodes N."/>
            <person name="Thang M."/>
            <person name="Chan C."/>
        </authorList>
    </citation>
    <scope>NUCLEOTIDE SEQUENCE</scope>
</reference>
<name>A0A812NEN0_SYMPI</name>
<keyword evidence="2" id="KW-1185">Reference proteome</keyword>
<dbReference type="AlphaFoldDB" id="A0A812NEN0"/>
<accession>A0A812NEN0</accession>
<gene>
    <name evidence="1" type="ORF">SPIL2461_LOCUS6955</name>
</gene>
<proteinExistence type="predicted"/>
<comment type="caution">
    <text evidence="1">The sequence shown here is derived from an EMBL/GenBank/DDBJ whole genome shotgun (WGS) entry which is preliminary data.</text>
</comment>